<proteinExistence type="predicted"/>
<reference evidence="2 3" key="1">
    <citation type="journal article" date="2019" name="PLoS ONE">
        <title>Comparative genome analysis indicates high evolutionary potential of pathogenicity genes in Colletotrichum tanaceti.</title>
        <authorList>
            <person name="Lelwala R.V."/>
            <person name="Korhonen P.K."/>
            <person name="Young N.D."/>
            <person name="Scott J.B."/>
            <person name="Ades P.A."/>
            <person name="Gasser R.B."/>
            <person name="Taylor P.W.J."/>
        </authorList>
    </citation>
    <scope>NUCLEOTIDE SEQUENCE [LARGE SCALE GENOMIC DNA]</scope>
    <source>
        <strain evidence="2">BRIP57314</strain>
    </source>
</reference>
<comment type="caution">
    <text evidence="2">The sequence shown here is derived from an EMBL/GenBank/DDBJ whole genome shotgun (WGS) entry which is preliminary data.</text>
</comment>
<accession>A0A4U6XE42</accession>
<evidence type="ECO:0000313" key="3">
    <source>
        <dbReference type="Proteomes" id="UP000310108"/>
    </source>
</evidence>
<dbReference type="AlphaFoldDB" id="A0A4U6XE42"/>
<dbReference type="Proteomes" id="UP000310108">
    <property type="component" value="Unassembled WGS sequence"/>
</dbReference>
<dbReference type="EMBL" id="PJEX01000162">
    <property type="protein sequence ID" value="TKW53925.1"/>
    <property type="molecule type" value="Genomic_DNA"/>
</dbReference>
<gene>
    <name evidence="2" type="ORF">CTA1_107</name>
</gene>
<evidence type="ECO:0000256" key="1">
    <source>
        <dbReference type="SAM" id="MobiDB-lite"/>
    </source>
</evidence>
<name>A0A4U6XE42_9PEZI</name>
<organism evidence="2 3">
    <name type="scientific">Colletotrichum tanaceti</name>
    <dbReference type="NCBI Taxonomy" id="1306861"/>
    <lineage>
        <taxon>Eukaryota</taxon>
        <taxon>Fungi</taxon>
        <taxon>Dikarya</taxon>
        <taxon>Ascomycota</taxon>
        <taxon>Pezizomycotina</taxon>
        <taxon>Sordariomycetes</taxon>
        <taxon>Hypocreomycetidae</taxon>
        <taxon>Glomerellales</taxon>
        <taxon>Glomerellaceae</taxon>
        <taxon>Colletotrichum</taxon>
        <taxon>Colletotrichum destructivum species complex</taxon>
    </lineage>
</organism>
<feature type="compositionally biased region" description="Low complexity" evidence="1">
    <location>
        <begin position="15"/>
        <end position="26"/>
    </location>
</feature>
<evidence type="ECO:0000313" key="2">
    <source>
        <dbReference type="EMBL" id="TKW53925.1"/>
    </source>
</evidence>
<protein>
    <submittedName>
        <fullName evidence="2">Uncharacterized protein</fullName>
    </submittedName>
</protein>
<sequence length="280" mass="29990">PETTSRLDKVSNPKTQSSISETQSESELAHSRSSPVLNHSLPKPRWSLSRRSLAALLKSSTGHSAQLRSIALSRVTASLSFGSGACSANCFAMSTRRRSTSVGALDVGVVQGSEQQREMGETRPPALVVVQHAVLEMNVRVHGGKGQFVSGDIREPVLLEEETRPAPVVLGGLPLPARARPFGLGSKLGSLVEMEEEMVEGSGCLLSSGGDVGDRTASLRVGPVGLRGRAQLVERRGERHGELLKAREDPGFHFWRGRDRLAFQGVEQGLDDCHADVVTS</sequence>
<feature type="non-terminal residue" evidence="2">
    <location>
        <position position="1"/>
    </location>
</feature>
<keyword evidence="3" id="KW-1185">Reference proteome</keyword>
<feature type="region of interest" description="Disordered" evidence="1">
    <location>
        <begin position="1"/>
        <end position="43"/>
    </location>
</feature>
<feature type="compositionally biased region" description="Basic and acidic residues" evidence="1">
    <location>
        <begin position="1"/>
        <end position="11"/>
    </location>
</feature>